<feature type="coiled-coil region" evidence="1">
    <location>
        <begin position="27"/>
        <end position="118"/>
    </location>
</feature>
<feature type="region of interest" description="Disordered" evidence="2">
    <location>
        <begin position="393"/>
        <end position="500"/>
    </location>
</feature>
<feature type="compositionally biased region" description="Polar residues" evidence="2">
    <location>
        <begin position="198"/>
        <end position="209"/>
    </location>
</feature>
<dbReference type="OrthoDB" id="5597516at2759"/>
<evidence type="ECO:0000313" key="3">
    <source>
        <dbReference type="EMBL" id="KAJ2007996.1"/>
    </source>
</evidence>
<keyword evidence="4" id="KW-1185">Reference proteome</keyword>
<dbReference type="AlphaFoldDB" id="A0A9W8BNU1"/>
<organism evidence="3 4">
    <name type="scientific">Coemansia thaxteri</name>
    <dbReference type="NCBI Taxonomy" id="2663907"/>
    <lineage>
        <taxon>Eukaryota</taxon>
        <taxon>Fungi</taxon>
        <taxon>Fungi incertae sedis</taxon>
        <taxon>Zoopagomycota</taxon>
        <taxon>Kickxellomycotina</taxon>
        <taxon>Kickxellomycetes</taxon>
        <taxon>Kickxellales</taxon>
        <taxon>Kickxellaceae</taxon>
        <taxon>Coemansia</taxon>
    </lineage>
</organism>
<dbReference type="EMBL" id="JANBQF010000013">
    <property type="protein sequence ID" value="KAJ2007996.1"/>
    <property type="molecule type" value="Genomic_DNA"/>
</dbReference>
<evidence type="ECO:0000256" key="1">
    <source>
        <dbReference type="SAM" id="Coils"/>
    </source>
</evidence>
<comment type="caution">
    <text evidence="3">The sequence shown here is derived from an EMBL/GenBank/DDBJ whole genome shotgun (WGS) entry which is preliminary data.</text>
</comment>
<feature type="non-terminal residue" evidence="3">
    <location>
        <position position="1"/>
    </location>
</feature>
<keyword evidence="1" id="KW-0175">Coiled coil</keyword>
<feature type="region of interest" description="Disordered" evidence="2">
    <location>
        <begin position="175"/>
        <end position="234"/>
    </location>
</feature>
<accession>A0A9W8BNU1</accession>
<dbReference type="Proteomes" id="UP001150907">
    <property type="component" value="Unassembled WGS sequence"/>
</dbReference>
<feature type="compositionally biased region" description="Low complexity" evidence="2">
    <location>
        <begin position="424"/>
        <end position="436"/>
    </location>
</feature>
<feature type="compositionally biased region" description="Polar residues" evidence="2">
    <location>
        <begin position="219"/>
        <end position="234"/>
    </location>
</feature>
<reference evidence="3" key="1">
    <citation type="submission" date="2022-07" db="EMBL/GenBank/DDBJ databases">
        <title>Phylogenomic reconstructions and comparative analyses of Kickxellomycotina fungi.</title>
        <authorList>
            <person name="Reynolds N.K."/>
            <person name="Stajich J.E."/>
            <person name="Barry K."/>
            <person name="Grigoriev I.V."/>
            <person name="Crous P."/>
            <person name="Smith M.E."/>
        </authorList>
    </citation>
    <scope>NUCLEOTIDE SEQUENCE</scope>
    <source>
        <strain evidence="3">IMI 214461</strain>
    </source>
</reference>
<gene>
    <name evidence="3" type="ORF">H4R26_000428</name>
</gene>
<feature type="compositionally biased region" description="Low complexity" evidence="2">
    <location>
        <begin position="393"/>
        <end position="402"/>
    </location>
</feature>
<name>A0A9W8BNU1_9FUNG</name>
<evidence type="ECO:0000256" key="2">
    <source>
        <dbReference type="SAM" id="MobiDB-lite"/>
    </source>
</evidence>
<protein>
    <submittedName>
        <fullName evidence="3">Uncharacterized protein</fullName>
    </submittedName>
</protein>
<evidence type="ECO:0000313" key="4">
    <source>
        <dbReference type="Proteomes" id="UP001150907"/>
    </source>
</evidence>
<proteinExistence type="predicted"/>
<sequence>QANFSGMGELTTQRMAVAAATGNTAQIDRLEQMAIAKAQELAAQEARIKQQQEEIRKQAMFLHQQQQQLLQMQQTQKVEAQLKQLKEDKERLEAQRQAEAMKQQVEMLKAQQEQMLRMQQMATQARGLQTASASAVQAPLSAPVSMTPGLAQQQQQASMLGANAMGPMPQNMQLQQKSVPLSSRLPPPLVPSRVNKPLTPQSNQVNFSHQQQQQQGQQHPSFAQRQQQQFSTSSALSPVGMFSASHGITNLPAASSSTTGLVPAGMSGGVFSNHAVTGSTPNLGSFTSSKSAMANVGNIGGGFGASSMAPSGFNNGGAATHSVTNFSSYSSGQINQPASQFMPQQQRLLQPSAAMAIGGINASQMSANQAGNKYDLFKSVNPHAPSIFGGNIQQQQQPLQSQMPTPGAHYSSSSTVSAMGFNPNNNQMQQQQQQQMGAGGIGLRQTGPTGFFAMANPTLASQPHQQYPSQQPPQQQPQQQQQQMFGANQAAGFGSQMQWH</sequence>